<organism evidence="4">
    <name type="scientific">freshwater metagenome</name>
    <dbReference type="NCBI Taxonomy" id="449393"/>
    <lineage>
        <taxon>unclassified sequences</taxon>
        <taxon>metagenomes</taxon>
        <taxon>ecological metagenomes</taxon>
    </lineage>
</organism>
<feature type="transmembrane region" description="Helical" evidence="2">
    <location>
        <begin position="21"/>
        <end position="42"/>
    </location>
</feature>
<dbReference type="Pfam" id="PF02719">
    <property type="entry name" value="Polysacc_synt_2"/>
    <property type="match status" value="1"/>
</dbReference>
<dbReference type="PANTHER" id="PTHR43318">
    <property type="entry name" value="UDP-N-ACETYLGLUCOSAMINE 4,6-DEHYDRATASE"/>
    <property type="match status" value="1"/>
</dbReference>
<name>A0A6J6T1A2_9ZZZZ</name>
<keyword evidence="2" id="KW-1133">Transmembrane helix</keyword>
<dbReference type="CDD" id="cd05237">
    <property type="entry name" value="UDP_invert_4-6DH_SDR_e"/>
    <property type="match status" value="1"/>
</dbReference>
<keyword evidence="2" id="KW-0812">Transmembrane</keyword>
<dbReference type="InterPro" id="IPR003869">
    <property type="entry name" value="Polysac_CapD-like"/>
</dbReference>
<gene>
    <name evidence="4" type="ORF">UFOPK2766_01018</name>
</gene>
<dbReference type="EMBL" id="CAEZYU010000040">
    <property type="protein sequence ID" value="CAB4740758.1"/>
    <property type="molecule type" value="Genomic_DNA"/>
</dbReference>
<reference evidence="4" key="1">
    <citation type="submission" date="2020-05" db="EMBL/GenBank/DDBJ databases">
        <authorList>
            <person name="Chiriac C."/>
            <person name="Salcher M."/>
            <person name="Ghai R."/>
            <person name="Kavagutti S V."/>
        </authorList>
    </citation>
    <scope>NUCLEOTIDE SEQUENCE</scope>
</reference>
<accession>A0A6J6T1A2</accession>
<dbReference type="PANTHER" id="PTHR43318:SF1">
    <property type="entry name" value="POLYSACCHARIDE BIOSYNTHESIS PROTEIN EPSC-RELATED"/>
    <property type="match status" value="1"/>
</dbReference>
<dbReference type="InterPro" id="IPR051203">
    <property type="entry name" value="Polysaccharide_Synthase-Rel"/>
</dbReference>
<evidence type="ECO:0000256" key="2">
    <source>
        <dbReference type="SAM" id="Phobius"/>
    </source>
</evidence>
<comment type="similarity">
    <text evidence="1">Belongs to the polysaccharide synthase family.</text>
</comment>
<evidence type="ECO:0000313" key="4">
    <source>
        <dbReference type="EMBL" id="CAB4740758.1"/>
    </source>
</evidence>
<feature type="domain" description="Polysaccharide biosynthesis protein CapD-like" evidence="3">
    <location>
        <begin position="198"/>
        <end position="476"/>
    </location>
</feature>
<dbReference type="InterPro" id="IPR036291">
    <property type="entry name" value="NAD(P)-bd_dom_sf"/>
</dbReference>
<evidence type="ECO:0000256" key="1">
    <source>
        <dbReference type="ARBA" id="ARBA00007430"/>
    </source>
</evidence>
<dbReference type="Gene3D" id="3.40.50.720">
    <property type="entry name" value="NAD(P)-binding Rossmann-like Domain"/>
    <property type="match status" value="2"/>
</dbReference>
<evidence type="ECO:0000259" key="3">
    <source>
        <dbReference type="Pfam" id="PF02719"/>
    </source>
</evidence>
<proteinExistence type="inferred from homology"/>
<sequence length="520" mass="56656">MVTLLVAAADAFSPGLRPIPVSAAIVSGFVALGIMCLGRLVWRQKLEKWTRVEGDDRLPIIVIGAGSGGLQVVTAMIKAGPYHPVAVIDDNPDLRNLRIKGVKVCGDRSSLAKAVEQTGARHIIIAIPSASGEFIRDVAKRADELQLHTLILPPVDEMFGIGVNVGDIRPLTEADLLGRRELSLDIESVAGYLTGKRILVTGAGGSIGSELCRQIHRFAPESLVMLDRDESALQAVQISIEGRGLLDSRDLVVCCIRDRGRLQQVFEEHRPEVVFHAAALKHLPLLEMHAEEGWKTNVWGTQNLLELAGEFEVDRFVNISTDKAADASSVLGQTKRIAEQLTSHAGRENGGTYLSVRFGNVLGSRGSVLPLFREQIAQGGPITVTHPEVTRFFMTIPEACELVIQAGALSHDGEVLVLDMGEPVKIADLARRLIAECDRSVEIVYTGLRPGEKMHEVLFSPDEMPSASEHPMIQRVEVPAMSPTVAAFKDPFLVDPVIDVRSIRSEYPRRSQVETEKESA</sequence>
<dbReference type="Pfam" id="PF13727">
    <property type="entry name" value="CoA_binding_3"/>
    <property type="match status" value="1"/>
</dbReference>
<keyword evidence="2" id="KW-0472">Membrane</keyword>
<dbReference type="SUPFAM" id="SSF51735">
    <property type="entry name" value="NAD(P)-binding Rossmann-fold domains"/>
    <property type="match status" value="2"/>
</dbReference>
<protein>
    <submittedName>
        <fullName evidence="4">Unannotated protein</fullName>
    </submittedName>
</protein>
<dbReference type="AlphaFoldDB" id="A0A6J6T1A2"/>